<evidence type="ECO:0000256" key="1">
    <source>
        <dbReference type="SAM" id="MobiDB-lite"/>
    </source>
</evidence>
<feature type="region of interest" description="Disordered" evidence="1">
    <location>
        <begin position="52"/>
        <end position="85"/>
    </location>
</feature>
<protein>
    <submittedName>
        <fullName evidence="2">Uncharacterized protein</fullName>
    </submittedName>
</protein>
<feature type="compositionally biased region" description="Basic and acidic residues" evidence="1">
    <location>
        <begin position="289"/>
        <end position="303"/>
    </location>
</feature>
<organism evidence="2 3">
    <name type="scientific">Actinomadura graeca</name>
    <dbReference type="NCBI Taxonomy" id="2750812"/>
    <lineage>
        <taxon>Bacteria</taxon>
        <taxon>Bacillati</taxon>
        <taxon>Actinomycetota</taxon>
        <taxon>Actinomycetes</taxon>
        <taxon>Streptosporangiales</taxon>
        <taxon>Thermomonosporaceae</taxon>
        <taxon>Actinomadura</taxon>
    </lineage>
</organism>
<accession>A0ABX8QSN5</accession>
<sequence length="313" mass="33781">MEHLPLPDPDLVRAARRHLTSRYASGVEAVLWEMHKHPMHDLDAVGRVLESETGPSATDDDGTASDDGAGDTAGDEGTRRPAGPASAMDVGAAFMVLLAARQDTDRLEAALFGRALHLGLGYEQIAAVLGLPDARTARRRHEEILDRARAPSAGRRAPLDERSAQRRARDLAVRRRAEETAQRADEAARLIRRLLRSQVPELMPDSGEPLSDKKLFWQDPEEQSLEAPSRVTPSPVGDDDGGGDAAGLAARRAEQARRFNAAAGESAARAREEAARRREEAAQAGRGDVTGHRRLADGRRGAAQDDCDDLPDG</sequence>
<dbReference type="RefSeq" id="WP_231335030.1">
    <property type="nucleotide sequence ID" value="NZ_CP059572.1"/>
</dbReference>
<keyword evidence="3" id="KW-1185">Reference proteome</keyword>
<feature type="compositionally biased region" description="Basic and acidic residues" evidence="1">
    <location>
        <begin position="157"/>
        <end position="179"/>
    </location>
</feature>
<feature type="region of interest" description="Disordered" evidence="1">
    <location>
        <begin position="149"/>
        <end position="179"/>
    </location>
</feature>
<evidence type="ECO:0000313" key="2">
    <source>
        <dbReference type="EMBL" id="QXJ21850.1"/>
    </source>
</evidence>
<feature type="compositionally biased region" description="Low complexity" evidence="1">
    <location>
        <begin position="258"/>
        <end position="267"/>
    </location>
</feature>
<dbReference type="Proteomes" id="UP001049518">
    <property type="component" value="Chromosome"/>
</dbReference>
<feature type="compositionally biased region" description="Basic and acidic residues" evidence="1">
    <location>
        <begin position="268"/>
        <end position="281"/>
    </location>
</feature>
<dbReference type="EMBL" id="CP059572">
    <property type="protein sequence ID" value="QXJ21850.1"/>
    <property type="molecule type" value="Genomic_DNA"/>
</dbReference>
<reference evidence="2" key="1">
    <citation type="submission" date="2020-07" db="EMBL/GenBank/DDBJ databases">
        <authorList>
            <person name="Tarantini F.S."/>
            <person name="Hong K.W."/>
            <person name="Chan K.G."/>
        </authorList>
    </citation>
    <scope>NUCLEOTIDE SEQUENCE</scope>
    <source>
        <strain evidence="2">32-07</strain>
    </source>
</reference>
<gene>
    <name evidence="2" type="ORF">AGRA3207_002752</name>
</gene>
<name>A0ABX8QSN5_9ACTN</name>
<feature type="region of interest" description="Disordered" evidence="1">
    <location>
        <begin position="220"/>
        <end position="313"/>
    </location>
</feature>
<proteinExistence type="predicted"/>
<evidence type="ECO:0000313" key="3">
    <source>
        <dbReference type="Proteomes" id="UP001049518"/>
    </source>
</evidence>